<dbReference type="Pfam" id="PF17667">
    <property type="entry name" value="Pkinase_fungal"/>
    <property type="match status" value="2"/>
</dbReference>
<proteinExistence type="predicted"/>
<keyword evidence="4" id="KW-1185">Reference proteome</keyword>
<feature type="region of interest" description="Disordered" evidence="1">
    <location>
        <begin position="226"/>
        <end position="247"/>
    </location>
</feature>
<feature type="compositionally biased region" description="Basic residues" evidence="1">
    <location>
        <begin position="231"/>
        <end position="241"/>
    </location>
</feature>
<sequence>MTLFGADHVRPYLTNDLQKTENIEFQKFLVAMTRILYRVEEERAMVLLGKILCSTSLIAQEESPNDLAQGATAAQKAIGEINANLQTYCQTADETHRYQWFVQACNSALSVLEWVDKDGSNSGLPPLPPSNIYFQRHDPTYIPGTHYEGEQSLCKPDVILASLAAVEQVWEKLTAAGSTIDVLADAHEKAIYAVPWDHVHSALEFKKEHSKLNIQLAALAAIATKTSGQSQKRKKAKHGWKHHDDAPAPVPVEELAAVSRDQIMEMIQQYVVAQKSNSERSGSLSGTPRDSAHFMQSGIPSLEPLAKTRTDQEHEKPPPAQVQVANYASEALNAAFGRAHILNWVIIDSRIYLWHFDRECPIQTNGFDFIFNLPHFLALLFLLQRFRPQDWGFVTTIIAPTIDVHPSTDIQTPTHSDSEEPQEKRKSLFFYHDRKLLKYTYGTSGRCTQVLQGTYGPESKVAVLKFSCPEISRDSESRFIVKARKTCTDPETLACLPELLGYKDYQEFETSKIRKFLGMEIVEKRPRMPRAIVLPFYLPITNLTYDWGVFMSAFWRLVRAHATLWARGIQHGDISASNLMYEDQNGEVVPKLCDYDLAHFSYKKGPTDFTNTGTQRFMAAELLTDNAMEGMVKKEYRHDCESFAWALIWILGRYCGGKLIAEPHFDDWKTPRYRDVFHSRGRFYDQGVGGRFVLRNIALPEGLFDLAFTFLVIFDTTSSEVRTRTSNKSTAEKFGDTKLYQTLDQEIRRLNSFSHMVSTIMKNRLFMDHKYGGKIHRSYLEGLTASEI</sequence>
<dbReference type="InterPro" id="IPR011009">
    <property type="entry name" value="Kinase-like_dom_sf"/>
</dbReference>
<dbReference type="PANTHER" id="PTHR38248">
    <property type="entry name" value="FUNK1 6"/>
    <property type="match status" value="1"/>
</dbReference>
<comment type="caution">
    <text evidence="3">The sequence shown here is derived from an EMBL/GenBank/DDBJ whole genome shotgun (WGS) entry which is preliminary data.</text>
</comment>
<dbReference type="Gene3D" id="1.10.510.10">
    <property type="entry name" value="Transferase(Phosphotransferase) domain 1"/>
    <property type="match status" value="1"/>
</dbReference>
<feature type="domain" description="Fungal-type protein kinase" evidence="2">
    <location>
        <begin position="310"/>
        <end position="485"/>
    </location>
</feature>
<reference evidence="3 4" key="1">
    <citation type="submission" date="2024-02" db="EMBL/GenBank/DDBJ databases">
        <title>A draft genome for the cacao thread blight pathogen Marasmius crinis-equi.</title>
        <authorList>
            <person name="Cohen S.P."/>
            <person name="Baruah I.K."/>
            <person name="Amoako-Attah I."/>
            <person name="Bukari Y."/>
            <person name="Meinhardt L.W."/>
            <person name="Bailey B.A."/>
        </authorList>
    </citation>
    <scope>NUCLEOTIDE SEQUENCE [LARGE SCALE GENOMIC DNA]</scope>
    <source>
        <strain evidence="3 4">GH-76</strain>
    </source>
</reference>
<protein>
    <recommendedName>
        <fullName evidence="2">Fungal-type protein kinase domain-containing protein</fullName>
    </recommendedName>
</protein>
<accession>A0ABR3FZ94</accession>
<name>A0ABR3FZ94_9AGAR</name>
<evidence type="ECO:0000259" key="2">
    <source>
        <dbReference type="Pfam" id="PF17667"/>
    </source>
</evidence>
<feature type="domain" description="Fungal-type protein kinase" evidence="2">
    <location>
        <begin position="532"/>
        <end position="650"/>
    </location>
</feature>
<evidence type="ECO:0000313" key="3">
    <source>
        <dbReference type="EMBL" id="KAL0580876.1"/>
    </source>
</evidence>
<gene>
    <name evidence="3" type="ORF">V5O48_001168</name>
</gene>
<dbReference type="SUPFAM" id="SSF56112">
    <property type="entry name" value="Protein kinase-like (PK-like)"/>
    <property type="match status" value="1"/>
</dbReference>
<evidence type="ECO:0000313" key="4">
    <source>
        <dbReference type="Proteomes" id="UP001465976"/>
    </source>
</evidence>
<dbReference type="InterPro" id="IPR040976">
    <property type="entry name" value="Pkinase_fungal"/>
</dbReference>
<dbReference type="Proteomes" id="UP001465976">
    <property type="component" value="Unassembled WGS sequence"/>
</dbReference>
<evidence type="ECO:0000256" key="1">
    <source>
        <dbReference type="SAM" id="MobiDB-lite"/>
    </source>
</evidence>
<dbReference type="EMBL" id="JBAHYK010000021">
    <property type="protein sequence ID" value="KAL0580876.1"/>
    <property type="molecule type" value="Genomic_DNA"/>
</dbReference>
<dbReference type="PANTHER" id="PTHR38248:SF2">
    <property type="entry name" value="FUNK1 11"/>
    <property type="match status" value="1"/>
</dbReference>
<organism evidence="3 4">
    <name type="scientific">Marasmius crinis-equi</name>
    <dbReference type="NCBI Taxonomy" id="585013"/>
    <lineage>
        <taxon>Eukaryota</taxon>
        <taxon>Fungi</taxon>
        <taxon>Dikarya</taxon>
        <taxon>Basidiomycota</taxon>
        <taxon>Agaricomycotina</taxon>
        <taxon>Agaricomycetes</taxon>
        <taxon>Agaricomycetidae</taxon>
        <taxon>Agaricales</taxon>
        <taxon>Marasmiineae</taxon>
        <taxon>Marasmiaceae</taxon>
        <taxon>Marasmius</taxon>
    </lineage>
</organism>